<sequence>MGQYHGLFNLDKREMVFPHELGYGAKQWEHTGFAGSLSDVLYALCAYKDARGGGDLPNDGGAFKGRWHGDRVAVIGDYAEIGDLPEIWRAAFVDHEFNGETHKVFNMVNQYEAGDTDPFFTDIGDTIRPYVADIWKKDQDKLMSLREKYDNGSHIDQEVLSANTR</sequence>
<evidence type="ECO:0000313" key="1">
    <source>
        <dbReference type="EMBL" id="CAB4149242.1"/>
    </source>
</evidence>
<organism evidence="2">
    <name type="scientific">uncultured Caudovirales phage</name>
    <dbReference type="NCBI Taxonomy" id="2100421"/>
    <lineage>
        <taxon>Viruses</taxon>
        <taxon>Duplodnaviria</taxon>
        <taxon>Heunggongvirae</taxon>
        <taxon>Uroviricota</taxon>
        <taxon>Caudoviricetes</taxon>
        <taxon>Peduoviridae</taxon>
        <taxon>Maltschvirus</taxon>
        <taxon>Maltschvirus maltsch</taxon>
    </lineage>
</organism>
<accession>A0A6J5QYR7</accession>
<gene>
    <name evidence="2" type="ORF">UFOVP1191_3</name>
    <name evidence="3" type="ORF">UFOVP1252_56</name>
    <name evidence="1" type="ORF">UFOVP529_65</name>
</gene>
<dbReference type="EMBL" id="LR796510">
    <property type="protein sequence ID" value="CAB4149242.1"/>
    <property type="molecule type" value="Genomic_DNA"/>
</dbReference>
<name>A0A6J5QYR7_9CAUD</name>
<protein>
    <submittedName>
        <fullName evidence="2">Uncharacterized protein</fullName>
    </submittedName>
</protein>
<evidence type="ECO:0000313" key="2">
    <source>
        <dbReference type="EMBL" id="CAB4189553.1"/>
    </source>
</evidence>
<dbReference type="EMBL" id="LR797158">
    <property type="protein sequence ID" value="CAB4189553.1"/>
    <property type="molecule type" value="Genomic_DNA"/>
</dbReference>
<evidence type="ECO:0000313" key="3">
    <source>
        <dbReference type="EMBL" id="CAB4194429.1"/>
    </source>
</evidence>
<dbReference type="EMBL" id="LR797211">
    <property type="protein sequence ID" value="CAB4194429.1"/>
    <property type="molecule type" value="Genomic_DNA"/>
</dbReference>
<reference evidence="2" key="1">
    <citation type="submission" date="2020-05" db="EMBL/GenBank/DDBJ databases">
        <authorList>
            <person name="Chiriac C."/>
            <person name="Salcher M."/>
            <person name="Ghai R."/>
            <person name="Kavagutti S V."/>
        </authorList>
    </citation>
    <scope>NUCLEOTIDE SEQUENCE</scope>
</reference>
<proteinExistence type="predicted"/>